<gene>
    <name evidence="11" type="ORF">KP509_15G016300</name>
</gene>
<keyword evidence="3 9" id="KW-0813">Transport</keyword>
<dbReference type="SUPFAM" id="SSF103506">
    <property type="entry name" value="Mitochondrial carrier"/>
    <property type="match status" value="1"/>
</dbReference>
<accession>A0A8T2T271</accession>
<evidence type="ECO:0000313" key="12">
    <source>
        <dbReference type="Proteomes" id="UP000825935"/>
    </source>
</evidence>
<evidence type="ECO:0000313" key="11">
    <source>
        <dbReference type="EMBL" id="KAH7404214.1"/>
    </source>
</evidence>
<evidence type="ECO:0000256" key="2">
    <source>
        <dbReference type="ARBA" id="ARBA00006375"/>
    </source>
</evidence>
<evidence type="ECO:0000256" key="5">
    <source>
        <dbReference type="ARBA" id="ARBA00022737"/>
    </source>
</evidence>
<keyword evidence="4 8" id="KW-0812">Transmembrane</keyword>
<dbReference type="InterPro" id="IPR018108">
    <property type="entry name" value="MCP_transmembrane"/>
</dbReference>
<dbReference type="EMBL" id="CM035420">
    <property type="protein sequence ID" value="KAH7404214.1"/>
    <property type="molecule type" value="Genomic_DNA"/>
</dbReference>
<keyword evidence="7 8" id="KW-0472">Membrane</keyword>
<evidence type="ECO:0000256" key="4">
    <source>
        <dbReference type="ARBA" id="ARBA00022692"/>
    </source>
</evidence>
<evidence type="ECO:0000256" key="6">
    <source>
        <dbReference type="ARBA" id="ARBA00022989"/>
    </source>
</evidence>
<evidence type="ECO:0000256" key="10">
    <source>
        <dbReference type="SAM" id="Phobius"/>
    </source>
</evidence>
<keyword evidence="5" id="KW-0677">Repeat</keyword>
<dbReference type="PRINTS" id="PR00926">
    <property type="entry name" value="MITOCARRIER"/>
</dbReference>
<dbReference type="PANTHER" id="PTHR45667">
    <property type="entry name" value="S-ADENOSYLMETHIONINE MITOCHONDRIAL CARRIER PROTEIN"/>
    <property type="match status" value="1"/>
</dbReference>
<dbReference type="GO" id="GO:0055085">
    <property type="term" value="P:transmembrane transport"/>
    <property type="evidence" value="ECO:0007669"/>
    <property type="project" value="InterPro"/>
</dbReference>
<keyword evidence="6 10" id="KW-1133">Transmembrane helix</keyword>
<feature type="repeat" description="Solcar" evidence="8">
    <location>
        <begin position="61"/>
        <end position="147"/>
    </location>
</feature>
<dbReference type="OMA" id="TLEPWQS"/>
<keyword evidence="12" id="KW-1185">Reference proteome</keyword>
<dbReference type="GO" id="GO:0016020">
    <property type="term" value="C:membrane"/>
    <property type="evidence" value="ECO:0007669"/>
    <property type="project" value="UniProtKB-SubCell"/>
</dbReference>
<evidence type="ECO:0000256" key="3">
    <source>
        <dbReference type="ARBA" id="ARBA00022448"/>
    </source>
</evidence>
<evidence type="ECO:0008006" key="13">
    <source>
        <dbReference type="Google" id="ProtNLM"/>
    </source>
</evidence>
<dbReference type="InterPro" id="IPR023395">
    <property type="entry name" value="MCP_dom_sf"/>
</dbReference>
<reference evidence="11" key="1">
    <citation type="submission" date="2021-08" db="EMBL/GenBank/DDBJ databases">
        <title>WGS assembly of Ceratopteris richardii.</title>
        <authorList>
            <person name="Marchant D.B."/>
            <person name="Chen G."/>
            <person name="Jenkins J."/>
            <person name="Shu S."/>
            <person name="Leebens-Mack J."/>
            <person name="Grimwood J."/>
            <person name="Schmutz J."/>
            <person name="Soltis P."/>
            <person name="Soltis D."/>
            <person name="Chen Z.-H."/>
        </authorList>
    </citation>
    <scope>NUCLEOTIDE SEQUENCE</scope>
    <source>
        <strain evidence="11">Whitten #5841</strain>
        <tissue evidence="11">Leaf</tissue>
    </source>
</reference>
<sequence length="372" mass="39835">MVNAECRLSWVRLELPKKRVIIEPGGVLASLSNFSSKGGDVPKLVLESWGTKGRAEMSLMQRVGFSALAGGIAGGFTNVVLHPIDTVKTKLQTRGSASMYSGPVDVIIKVFTNQGISGFYCGVQAALVGSVMSSATYFGTYELAKCICSNVISIPRTFTPPLAAALGNVVSSAILVPKEVIKQRMQAGAVGSARDVFLHTVQSEGIKGLYAGYSAALLRNLPSNMISFSAFEYLKFTWLNMSNASVLTPWQSVVSGALAGALSAAVTTPLDVAKTRLMTQARCAIMSTGVTGLRAEALARSQAIAAYTYKGVFSTLQQISREEGAHALLKGMAPRIFYSACFSALGFSVFESTRTFFLIRHLEQKKRLEELK</sequence>
<dbReference type="Gene3D" id="1.50.40.10">
    <property type="entry name" value="Mitochondrial carrier domain"/>
    <property type="match status" value="2"/>
</dbReference>
<dbReference type="InterPro" id="IPR002067">
    <property type="entry name" value="MCP"/>
</dbReference>
<dbReference type="OrthoDB" id="276989at2759"/>
<evidence type="ECO:0000256" key="8">
    <source>
        <dbReference type="PROSITE-ProRule" id="PRU00282"/>
    </source>
</evidence>
<comment type="caution">
    <text evidence="11">The sequence shown here is derived from an EMBL/GenBank/DDBJ whole genome shotgun (WGS) entry which is preliminary data.</text>
</comment>
<comment type="similarity">
    <text evidence="2 9">Belongs to the mitochondrial carrier (TC 2.A.29) family.</text>
</comment>
<name>A0A8T2T271_CERRI</name>
<dbReference type="PROSITE" id="PS50920">
    <property type="entry name" value="SOLCAR"/>
    <property type="match status" value="3"/>
</dbReference>
<proteinExistence type="inferred from homology"/>
<feature type="repeat" description="Solcar" evidence="8">
    <location>
        <begin position="247"/>
        <end position="356"/>
    </location>
</feature>
<dbReference type="Proteomes" id="UP000825935">
    <property type="component" value="Chromosome 15"/>
</dbReference>
<evidence type="ECO:0000256" key="9">
    <source>
        <dbReference type="RuleBase" id="RU000488"/>
    </source>
</evidence>
<feature type="repeat" description="Solcar" evidence="8">
    <location>
        <begin position="155"/>
        <end position="237"/>
    </location>
</feature>
<protein>
    <recommendedName>
        <fullName evidence="13">Mitochondrial carrier protein</fullName>
    </recommendedName>
</protein>
<organism evidence="11 12">
    <name type="scientific">Ceratopteris richardii</name>
    <name type="common">Triangle waterfern</name>
    <dbReference type="NCBI Taxonomy" id="49495"/>
    <lineage>
        <taxon>Eukaryota</taxon>
        <taxon>Viridiplantae</taxon>
        <taxon>Streptophyta</taxon>
        <taxon>Embryophyta</taxon>
        <taxon>Tracheophyta</taxon>
        <taxon>Polypodiopsida</taxon>
        <taxon>Polypodiidae</taxon>
        <taxon>Polypodiales</taxon>
        <taxon>Pteridineae</taxon>
        <taxon>Pteridaceae</taxon>
        <taxon>Parkerioideae</taxon>
        <taxon>Ceratopteris</taxon>
    </lineage>
</organism>
<evidence type="ECO:0000256" key="1">
    <source>
        <dbReference type="ARBA" id="ARBA00004141"/>
    </source>
</evidence>
<comment type="subcellular location">
    <subcellularLocation>
        <location evidence="1">Membrane</location>
        <topology evidence="1">Multi-pass membrane protein</topology>
    </subcellularLocation>
</comment>
<evidence type="ECO:0000256" key="7">
    <source>
        <dbReference type="ARBA" id="ARBA00023136"/>
    </source>
</evidence>
<dbReference type="AlphaFoldDB" id="A0A8T2T271"/>
<feature type="transmembrane region" description="Helical" evidence="10">
    <location>
        <begin position="336"/>
        <end position="359"/>
    </location>
</feature>
<dbReference type="Pfam" id="PF00153">
    <property type="entry name" value="Mito_carr"/>
    <property type="match status" value="3"/>
</dbReference>